<protein>
    <submittedName>
        <fullName evidence="3">Uncharacterized protein</fullName>
    </submittedName>
</protein>
<evidence type="ECO:0000256" key="2">
    <source>
        <dbReference type="SAM" id="SignalP"/>
    </source>
</evidence>
<evidence type="ECO:0000313" key="4">
    <source>
        <dbReference type="Proteomes" id="UP001303160"/>
    </source>
</evidence>
<feature type="compositionally biased region" description="Polar residues" evidence="1">
    <location>
        <begin position="118"/>
        <end position="137"/>
    </location>
</feature>
<keyword evidence="2" id="KW-0732">Signal</keyword>
<dbReference type="Proteomes" id="UP001303160">
    <property type="component" value="Unassembled WGS sequence"/>
</dbReference>
<evidence type="ECO:0000313" key="3">
    <source>
        <dbReference type="EMBL" id="KAK4204652.1"/>
    </source>
</evidence>
<comment type="caution">
    <text evidence="3">The sequence shown here is derived from an EMBL/GenBank/DDBJ whole genome shotgun (WGS) entry which is preliminary data.</text>
</comment>
<feature type="signal peptide" evidence="2">
    <location>
        <begin position="1"/>
        <end position="21"/>
    </location>
</feature>
<reference evidence="3" key="2">
    <citation type="submission" date="2023-05" db="EMBL/GenBank/DDBJ databases">
        <authorList>
            <consortium name="Lawrence Berkeley National Laboratory"/>
            <person name="Steindorff A."/>
            <person name="Hensen N."/>
            <person name="Bonometti L."/>
            <person name="Westerberg I."/>
            <person name="Brannstrom I.O."/>
            <person name="Guillou S."/>
            <person name="Cros-Aarteil S."/>
            <person name="Calhoun S."/>
            <person name="Haridas S."/>
            <person name="Kuo A."/>
            <person name="Mondo S."/>
            <person name="Pangilinan J."/>
            <person name="Riley R."/>
            <person name="Labutti K."/>
            <person name="Andreopoulos B."/>
            <person name="Lipzen A."/>
            <person name="Chen C."/>
            <person name="Yanf M."/>
            <person name="Daum C."/>
            <person name="Ng V."/>
            <person name="Clum A."/>
            <person name="Ohm R."/>
            <person name="Martin F."/>
            <person name="Silar P."/>
            <person name="Natvig D."/>
            <person name="Lalanne C."/>
            <person name="Gautier V."/>
            <person name="Ament-Velasquez S.L."/>
            <person name="Kruys A."/>
            <person name="Hutchinson M.I."/>
            <person name="Powell A.J."/>
            <person name="Barry K."/>
            <person name="Miller A.N."/>
            <person name="Grigoriev I.V."/>
            <person name="Debuchy R."/>
            <person name="Gladieux P."/>
            <person name="Thoren M.H."/>
            <person name="Johannesson H."/>
        </authorList>
    </citation>
    <scope>NUCLEOTIDE SEQUENCE</scope>
    <source>
        <strain evidence="3">CBS 315.58</strain>
    </source>
</reference>
<proteinExistence type="predicted"/>
<feature type="region of interest" description="Disordered" evidence="1">
    <location>
        <begin position="113"/>
        <end position="149"/>
    </location>
</feature>
<name>A0AAN7AZW0_9PEZI</name>
<dbReference type="EMBL" id="MU863881">
    <property type="protein sequence ID" value="KAK4204652.1"/>
    <property type="molecule type" value="Genomic_DNA"/>
</dbReference>
<feature type="chain" id="PRO_5042889636" evidence="2">
    <location>
        <begin position="22"/>
        <end position="149"/>
    </location>
</feature>
<keyword evidence="4" id="KW-1185">Reference proteome</keyword>
<organism evidence="3 4">
    <name type="scientific">Triangularia verruculosa</name>
    <dbReference type="NCBI Taxonomy" id="2587418"/>
    <lineage>
        <taxon>Eukaryota</taxon>
        <taxon>Fungi</taxon>
        <taxon>Dikarya</taxon>
        <taxon>Ascomycota</taxon>
        <taxon>Pezizomycotina</taxon>
        <taxon>Sordariomycetes</taxon>
        <taxon>Sordariomycetidae</taxon>
        <taxon>Sordariales</taxon>
        <taxon>Podosporaceae</taxon>
        <taxon>Triangularia</taxon>
    </lineage>
</organism>
<gene>
    <name evidence="3" type="ORF">QBC40DRAFT_250052</name>
</gene>
<evidence type="ECO:0000256" key="1">
    <source>
        <dbReference type="SAM" id="MobiDB-lite"/>
    </source>
</evidence>
<dbReference type="AlphaFoldDB" id="A0AAN7AZW0"/>
<reference evidence="3" key="1">
    <citation type="journal article" date="2023" name="Mol. Phylogenet. Evol.">
        <title>Genome-scale phylogeny and comparative genomics of the fungal order Sordariales.</title>
        <authorList>
            <person name="Hensen N."/>
            <person name="Bonometti L."/>
            <person name="Westerberg I."/>
            <person name="Brannstrom I.O."/>
            <person name="Guillou S."/>
            <person name="Cros-Aarteil S."/>
            <person name="Calhoun S."/>
            <person name="Haridas S."/>
            <person name="Kuo A."/>
            <person name="Mondo S."/>
            <person name="Pangilinan J."/>
            <person name="Riley R."/>
            <person name="LaButti K."/>
            <person name="Andreopoulos B."/>
            <person name="Lipzen A."/>
            <person name="Chen C."/>
            <person name="Yan M."/>
            <person name="Daum C."/>
            <person name="Ng V."/>
            <person name="Clum A."/>
            <person name="Steindorff A."/>
            <person name="Ohm R.A."/>
            <person name="Martin F."/>
            <person name="Silar P."/>
            <person name="Natvig D.O."/>
            <person name="Lalanne C."/>
            <person name="Gautier V."/>
            <person name="Ament-Velasquez S.L."/>
            <person name="Kruys A."/>
            <person name="Hutchinson M.I."/>
            <person name="Powell A.J."/>
            <person name="Barry K."/>
            <person name="Miller A.N."/>
            <person name="Grigoriev I.V."/>
            <person name="Debuchy R."/>
            <person name="Gladieux P."/>
            <person name="Hiltunen Thoren M."/>
            <person name="Johannesson H."/>
        </authorList>
    </citation>
    <scope>NUCLEOTIDE SEQUENCE</scope>
    <source>
        <strain evidence="3">CBS 315.58</strain>
    </source>
</reference>
<accession>A0AAN7AZW0</accession>
<sequence length="149" mass="15953">MLFAASTRLAMMLAMSTLASAIGIQPRIVCPDARYKPCGTMCCTPLERCSYLELIGYACFDKDDSSSAEPTEVELSSYTSTYTEPDLNTMLITAHDDTVTLTATTTEPDLSTIPISAHGNSSITAAPTSGRSNSGTKTLLGAWRSRDPR</sequence>